<dbReference type="PANTHER" id="PTHR43630">
    <property type="entry name" value="POLY-BETA-1,6-N-ACETYL-D-GLUCOSAMINE SYNTHASE"/>
    <property type="match status" value="1"/>
</dbReference>
<dbReference type="InterPro" id="IPR029044">
    <property type="entry name" value="Nucleotide-diphossugar_trans"/>
</dbReference>
<dbReference type="Pfam" id="PF00535">
    <property type="entry name" value="Glycos_transf_2"/>
    <property type="match status" value="1"/>
</dbReference>
<feature type="region of interest" description="Disordered" evidence="4">
    <location>
        <begin position="97"/>
        <end position="124"/>
    </location>
</feature>
<dbReference type="Gene3D" id="3.90.550.10">
    <property type="entry name" value="Spore Coat Polysaccharide Biosynthesis Protein SpsA, Chain A"/>
    <property type="match status" value="1"/>
</dbReference>
<keyword evidence="8" id="KW-1185">Reference proteome</keyword>
<gene>
    <name evidence="7" type="ORF">HGA02_09960</name>
</gene>
<keyword evidence="2" id="KW-0328">Glycosyltransferase</keyword>
<dbReference type="SUPFAM" id="SSF53448">
    <property type="entry name" value="Nucleotide-diphospho-sugar transferases"/>
    <property type="match status" value="1"/>
</dbReference>
<comment type="similarity">
    <text evidence="1">Belongs to the glycosyltransferase 2 family.</text>
</comment>
<sequence length="541" mass="58235">MHTGTVVPVYRRARTLGWVSAALFATAGLLLLVGALLLAQGDVDGLLTTRSVDLALGDLTIRLPGGAVLLAAVLCSVALVLVVASVETARASRVLADKDRRSPGVPPAVAAGPSGGARPDLTTRPGGRFRITAVVPAHDEATTIGATIDSLRGQRRPPDEIVVVVDNSTDDTVGVASRRDVRVLVTRGNTGRKAGALNQALDVLLPATGPDDAVLVMDADTTLSPDFLEVAERHLLDGRHAVGGIFMGEPGAGLVGQLQRNEYVRYGRTIARRRGRRVMVLTGTGTLFRADALRAVAAARGDLVPGTRGQVYDPTALTEDNELTLALKTLDARLVSPRECQAVTEVMPTWRHLWRQRIRWDRGALENLGTYGLTSTTTRYWVQQVGLAYATVALNLYLVLVLVQWRATGELMFGLRFWTAITALFVVERLVTVWRVGVRGRLLALPLLVELAYSELILAVFVRGIVDIVTGRRAQWGHVDRASLARRSVLPVVLVGALWEPVVTEATLATPWFQTLGVVVGVNTAIFAFMAALNLVPRRQA</sequence>
<keyword evidence="5" id="KW-0472">Membrane</keyword>
<feature type="transmembrane region" description="Helical" evidence="5">
    <location>
        <begin position="16"/>
        <end position="39"/>
    </location>
</feature>
<name>A0ABX1K0L4_9CELL</name>
<feature type="transmembrane region" description="Helical" evidence="5">
    <location>
        <begin position="512"/>
        <end position="536"/>
    </location>
</feature>
<keyword evidence="5" id="KW-1133">Transmembrane helix</keyword>
<evidence type="ECO:0000256" key="1">
    <source>
        <dbReference type="ARBA" id="ARBA00006739"/>
    </source>
</evidence>
<organism evidence="7 8">
    <name type="scientific">Cellulomonas septica</name>
    <dbReference type="NCBI Taxonomy" id="285080"/>
    <lineage>
        <taxon>Bacteria</taxon>
        <taxon>Bacillati</taxon>
        <taxon>Actinomycetota</taxon>
        <taxon>Actinomycetes</taxon>
        <taxon>Micrococcales</taxon>
        <taxon>Cellulomonadaceae</taxon>
        <taxon>Cellulomonas</taxon>
    </lineage>
</organism>
<accession>A0ABX1K0L4</accession>
<evidence type="ECO:0000313" key="7">
    <source>
        <dbReference type="EMBL" id="NKY39842.1"/>
    </source>
</evidence>
<dbReference type="EMBL" id="JAAXOY010000221">
    <property type="protein sequence ID" value="NKY39842.1"/>
    <property type="molecule type" value="Genomic_DNA"/>
</dbReference>
<evidence type="ECO:0000259" key="6">
    <source>
        <dbReference type="Pfam" id="PF00535"/>
    </source>
</evidence>
<feature type="transmembrane region" description="Helical" evidence="5">
    <location>
        <begin position="59"/>
        <end position="84"/>
    </location>
</feature>
<evidence type="ECO:0000256" key="4">
    <source>
        <dbReference type="SAM" id="MobiDB-lite"/>
    </source>
</evidence>
<evidence type="ECO:0000256" key="5">
    <source>
        <dbReference type="SAM" id="Phobius"/>
    </source>
</evidence>
<dbReference type="CDD" id="cd06423">
    <property type="entry name" value="CESA_like"/>
    <property type="match status" value="1"/>
</dbReference>
<keyword evidence="3" id="KW-0808">Transferase</keyword>
<feature type="transmembrane region" description="Helical" evidence="5">
    <location>
        <begin position="387"/>
        <end position="405"/>
    </location>
</feature>
<evidence type="ECO:0000256" key="2">
    <source>
        <dbReference type="ARBA" id="ARBA00022676"/>
    </source>
</evidence>
<protein>
    <submittedName>
        <fullName evidence="7">Glycosyltransferase</fullName>
    </submittedName>
</protein>
<proteinExistence type="inferred from homology"/>
<dbReference type="PANTHER" id="PTHR43630:SF1">
    <property type="entry name" value="POLY-BETA-1,6-N-ACETYL-D-GLUCOSAMINE SYNTHASE"/>
    <property type="match status" value="1"/>
</dbReference>
<evidence type="ECO:0000313" key="8">
    <source>
        <dbReference type="Proteomes" id="UP000777774"/>
    </source>
</evidence>
<dbReference type="RefSeq" id="WP_168678872.1">
    <property type="nucleotide sequence ID" value="NZ_JAAXOY010000221.1"/>
</dbReference>
<feature type="domain" description="Glycosyltransferase 2-like" evidence="6">
    <location>
        <begin position="133"/>
        <end position="295"/>
    </location>
</feature>
<comment type="caution">
    <text evidence="7">The sequence shown here is derived from an EMBL/GenBank/DDBJ whole genome shotgun (WGS) entry which is preliminary data.</text>
</comment>
<dbReference type="InterPro" id="IPR001173">
    <property type="entry name" value="Glyco_trans_2-like"/>
</dbReference>
<evidence type="ECO:0000256" key="3">
    <source>
        <dbReference type="ARBA" id="ARBA00022679"/>
    </source>
</evidence>
<dbReference type="Proteomes" id="UP000777774">
    <property type="component" value="Unassembled WGS sequence"/>
</dbReference>
<keyword evidence="5" id="KW-0812">Transmembrane</keyword>
<feature type="transmembrane region" description="Helical" evidence="5">
    <location>
        <begin position="443"/>
        <end position="466"/>
    </location>
</feature>
<reference evidence="7 8" key="1">
    <citation type="submission" date="2020-04" db="EMBL/GenBank/DDBJ databases">
        <title>MicrobeNet Type strains.</title>
        <authorList>
            <person name="Nicholson A.C."/>
        </authorList>
    </citation>
    <scope>NUCLEOTIDE SEQUENCE [LARGE SCALE GENOMIC DNA]</scope>
    <source>
        <strain evidence="7 8">ATCC BAA-787</strain>
    </source>
</reference>
<feature type="transmembrane region" description="Helical" evidence="5">
    <location>
        <begin position="411"/>
        <end position="431"/>
    </location>
</feature>